<dbReference type="PANTHER" id="PTHR47368">
    <property type="entry name" value="NUMB"/>
    <property type="match status" value="1"/>
</dbReference>
<protein>
    <submittedName>
        <fullName evidence="7">NUMB endocytic adaptor protein</fullName>
    </submittedName>
</protein>
<name>A0A8C9QDZ0_SPEDA</name>
<feature type="region of interest" description="Disordered" evidence="5">
    <location>
        <begin position="216"/>
        <end position="253"/>
    </location>
</feature>
<dbReference type="CDD" id="cd01268">
    <property type="entry name" value="PTB_Numb"/>
    <property type="match status" value="1"/>
</dbReference>
<evidence type="ECO:0000256" key="4">
    <source>
        <dbReference type="PIRNR" id="PIRNR017607"/>
    </source>
</evidence>
<evidence type="ECO:0000313" key="8">
    <source>
        <dbReference type="Proteomes" id="UP000694422"/>
    </source>
</evidence>
<dbReference type="GO" id="GO:0007399">
    <property type="term" value="P:nervous system development"/>
    <property type="evidence" value="ECO:0007669"/>
    <property type="project" value="UniProtKB-KW"/>
</dbReference>
<dbReference type="SUPFAM" id="SSF50729">
    <property type="entry name" value="PH domain-like"/>
    <property type="match status" value="1"/>
</dbReference>
<dbReference type="GO" id="GO:0050769">
    <property type="term" value="P:positive regulation of neurogenesis"/>
    <property type="evidence" value="ECO:0007669"/>
    <property type="project" value="UniProtKB-UniRule"/>
</dbReference>
<reference evidence="7" key="2">
    <citation type="submission" date="2025-09" db="UniProtKB">
        <authorList>
            <consortium name="Ensembl"/>
        </authorList>
    </citation>
    <scope>IDENTIFICATION</scope>
</reference>
<dbReference type="PANTHER" id="PTHR47368:SF5">
    <property type="entry name" value="PROTEIN NUMB HOMOLOG"/>
    <property type="match status" value="1"/>
</dbReference>
<comment type="function">
    <text evidence="4">Plays a role in the process of neurogenesis.</text>
</comment>
<dbReference type="InterPro" id="IPR010449">
    <property type="entry name" value="Numb_domain"/>
</dbReference>
<dbReference type="Ensembl" id="ENSSDAT00000022980.1">
    <property type="protein sequence ID" value="ENSSDAP00000020095.1"/>
    <property type="gene ID" value="ENSSDAG00000018219.1"/>
</dbReference>
<feature type="compositionally biased region" description="Polar residues" evidence="5">
    <location>
        <begin position="509"/>
        <end position="527"/>
    </location>
</feature>
<keyword evidence="2" id="KW-0597">Phosphoprotein</keyword>
<keyword evidence="8" id="KW-1185">Reference proteome</keyword>
<accession>A0A8C9QDZ0</accession>
<reference evidence="7" key="1">
    <citation type="submission" date="2025-08" db="UniProtKB">
        <authorList>
            <consortium name="Ensembl"/>
        </authorList>
    </citation>
    <scope>IDENTIFICATION</scope>
</reference>
<keyword evidence="1 4" id="KW-0217">Developmental protein</keyword>
<organism evidence="7 8">
    <name type="scientific">Spermophilus dauricus</name>
    <name type="common">Daurian ground squirrel</name>
    <dbReference type="NCBI Taxonomy" id="99837"/>
    <lineage>
        <taxon>Eukaryota</taxon>
        <taxon>Metazoa</taxon>
        <taxon>Chordata</taxon>
        <taxon>Craniata</taxon>
        <taxon>Vertebrata</taxon>
        <taxon>Euteleostomi</taxon>
        <taxon>Mammalia</taxon>
        <taxon>Eutheria</taxon>
        <taxon>Euarchontoglires</taxon>
        <taxon>Glires</taxon>
        <taxon>Rodentia</taxon>
        <taxon>Sciuromorpha</taxon>
        <taxon>Sciuridae</taxon>
        <taxon>Xerinae</taxon>
        <taxon>Marmotini</taxon>
        <taxon>Spermophilus</taxon>
    </lineage>
</organism>
<dbReference type="InterPro" id="IPR006020">
    <property type="entry name" value="PTB/PI_dom"/>
</dbReference>
<dbReference type="GO" id="GO:0031410">
    <property type="term" value="C:cytoplasmic vesicle"/>
    <property type="evidence" value="ECO:0007669"/>
    <property type="project" value="TreeGrafter"/>
</dbReference>
<feature type="compositionally biased region" description="Basic and acidic residues" evidence="5">
    <location>
        <begin position="547"/>
        <end position="558"/>
    </location>
</feature>
<feature type="compositionally biased region" description="Polar residues" evidence="5">
    <location>
        <begin position="583"/>
        <end position="597"/>
    </location>
</feature>
<evidence type="ECO:0000256" key="3">
    <source>
        <dbReference type="ARBA" id="ARBA00022902"/>
    </source>
</evidence>
<feature type="domain" description="PID" evidence="6">
    <location>
        <begin position="37"/>
        <end position="173"/>
    </location>
</feature>
<feature type="compositionally biased region" description="Low complexity" evidence="5">
    <location>
        <begin position="231"/>
        <end position="252"/>
    </location>
</feature>
<dbReference type="InterPro" id="IPR016698">
    <property type="entry name" value="Numb/numb-like"/>
</dbReference>
<dbReference type="AlphaFoldDB" id="A0A8C9QDZ0"/>
<evidence type="ECO:0000256" key="5">
    <source>
        <dbReference type="SAM" id="MobiDB-lite"/>
    </source>
</evidence>
<dbReference type="PROSITE" id="PS01179">
    <property type="entry name" value="PID"/>
    <property type="match status" value="1"/>
</dbReference>
<dbReference type="PIRSF" id="PIRSF017607">
    <property type="entry name" value="Numb/numb-like"/>
    <property type="match status" value="1"/>
</dbReference>
<feature type="region of interest" description="Disordered" evidence="5">
    <location>
        <begin position="547"/>
        <end position="566"/>
    </location>
</feature>
<dbReference type="GO" id="GO:0016323">
    <property type="term" value="C:basolateral plasma membrane"/>
    <property type="evidence" value="ECO:0007669"/>
    <property type="project" value="TreeGrafter"/>
</dbReference>
<dbReference type="Pfam" id="PF00640">
    <property type="entry name" value="PID"/>
    <property type="match status" value="1"/>
</dbReference>
<evidence type="ECO:0000313" key="7">
    <source>
        <dbReference type="Ensembl" id="ENSSDAP00000020095.1"/>
    </source>
</evidence>
<dbReference type="Pfam" id="PF06311">
    <property type="entry name" value="NumbF"/>
    <property type="match status" value="1"/>
</dbReference>
<proteinExistence type="predicted"/>
<feature type="region of interest" description="Disordered" evidence="5">
    <location>
        <begin position="575"/>
        <end position="604"/>
    </location>
</feature>
<keyword evidence="3 4" id="KW-0524">Neurogenesis</keyword>
<dbReference type="InterPro" id="IPR011993">
    <property type="entry name" value="PH-like_dom_sf"/>
</dbReference>
<dbReference type="FunFam" id="2.30.29.30:FF:000031">
    <property type="entry name" value="protein numb isoform X1"/>
    <property type="match status" value="1"/>
</dbReference>
<feature type="region of interest" description="Disordered" evidence="5">
    <location>
        <begin position="495"/>
        <end position="542"/>
    </location>
</feature>
<evidence type="ECO:0000259" key="6">
    <source>
        <dbReference type="PROSITE" id="PS01179"/>
    </source>
</evidence>
<dbReference type="Gene3D" id="2.30.29.30">
    <property type="entry name" value="Pleckstrin-homology domain (PH domain)/Phosphotyrosine-binding domain (PTB)"/>
    <property type="match status" value="1"/>
</dbReference>
<dbReference type="SMART" id="SM00462">
    <property type="entry name" value="PTB"/>
    <property type="match status" value="1"/>
</dbReference>
<evidence type="ECO:0000256" key="1">
    <source>
        <dbReference type="ARBA" id="ARBA00022473"/>
    </source>
</evidence>
<sequence length="604" mass="65895">MNKLRQSFRRKKDVYVPEASRPHQWQTDEEGVRTGKCSFPVKYLGHVEVDESRGMHICEDAVKRLKAERKFFKGFFGKTGKKAVKAVLWVSADGLRVVDEKTKDLIVDQTIEKVSFCAPDRNFDRAFSYICRDGTTRRWICHCFMAVKDTGERLSHAVGCAFAACLERKQKREKECGVTATFDASRTTFTREGSFRVTTATEQAEREEIMKQIQDAKKVETDKTVVGSSVAPGNTASSPSSPTSPTSDATASLEMNNPHAIPRRHAPIEQLARQGSFRGFPALSQKMSPFKRQLSLRINELPSTMQRKTDFPIKNAVPEVEGEAESISSLCSQITNAFSTPSEDPFSSAPMTKPVTVVAPQSPAFQGTEWGQSSGAASPGLFHGGHRRTPSEADRWLEEVSKSVRAQQPQVSAAPLHPVLQPPPPTAISQPAPPFQGNAFLTSQPVPVGVVPPLQPTFVPAQSYPVANGMSYPAPNVPVVGITPSQMVANVFGTAGHPQATHPHPSPSLVKQQTFPQYETSSATTSPFFKPPAQHLNGSAAFNGVDDGRLASGDKHTEVPAGTCPVDPFEAQWAALESKSKQRTNPSPTNPFSSDLQKTFEIEL</sequence>
<evidence type="ECO:0000256" key="2">
    <source>
        <dbReference type="ARBA" id="ARBA00022553"/>
    </source>
</evidence>
<dbReference type="Proteomes" id="UP000694422">
    <property type="component" value="Unplaced"/>
</dbReference>